<feature type="transmembrane region" description="Helical" evidence="1">
    <location>
        <begin position="48"/>
        <end position="69"/>
    </location>
</feature>
<dbReference type="EMBL" id="JADIKI010000023">
    <property type="protein sequence ID" value="MFK2855157.1"/>
    <property type="molecule type" value="Genomic_DNA"/>
</dbReference>
<accession>A0ABW8IIX5</accession>
<organism evidence="2 3">
    <name type="scientific">Dyella humi</name>
    <dbReference type="NCBI Taxonomy" id="1770547"/>
    <lineage>
        <taxon>Bacteria</taxon>
        <taxon>Pseudomonadati</taxon>
        <taxon>Pseudomonadota</taxon>
        <taxon>Gammaproteobacteria</taxon>
        <taxon>Lysobacterales</taxon>
        <taxon>Rhodanobacteraceae</taxon>
        <taxon>Dyella</taxon>
    </lineage>
</organism>
<sequence length="143" mass="16839">MRLTHPIRLTLYVISIGLWLTGALWLVFHYFMVQQTAFGPSPHPLEHWWLSLHGLFGFLTLWMFGWLWGRHIIWGWKAKRHRVTGGLLFLLLLLLVLSGYFLYYPPSDSSLPVIAVLHWSIGLSLVIPFLLHRFWRPSHKGRD</sequence>
<reference evidence="2 3" key="1">
    <citation type="submission" date="2020-10" db="EMBL/GenBank/DDBJ databases">
        <title>Phylogeny of dyella-like bacteria.</title>
        <authorList>
            <person name="Fu J."/>
        </authorList>
    </citation>
    <scope>NUCLEOTIDE SEQUENCE [LARGE SCALE GENOMIC DNA]</scope>
    <source>
        <strain evidence="2 3">DHG40</strain>
    </source>
</reference>
<comment type="caution">
    <text evidence="2">The sequence shown here is derived from an EMBL/GenBank/DDBJ whole genome shotgun (WGS) entry which is preliminary data.</text>
</comment>
<protein>
    <recommendedName>
        <fullName evidence="4">DUF4405 domain-containing protein</fullName>
    </recommendedName>
</protein>
<dbReference type="Proteomes" id="UP001620409">
    <property type="component" value="Unassembled WGS sequence"/>
</dbReference>
<proteinExistence type="predicted"/>
<evidence type="ECO:0008006" key="4">
    <source>
        <dbReference type="Google" id="ProtNLM"/>
    </source>
</evidence>
<keyword evidence="3" id="KW-1185">Reference proteome</keyword>
<keyword evidence="1" id="KW-1133">Transmembrane helix</keyword>
<evidence type="ECO:0000313" key="3">
    <source>
        <dbReference type="Proteomes" id="UP001620409"/>
    </source>
</evidence>
<keyword evidence="1" id="KW-0472">Membrane</keyword>
<name>A0ABW8IIX5_9GAMM</name>
<evidence type="ECO:0000256" key="1">
    <source>
        <dbReference type="SAM" id="Phobius"/>
    </source>
</evidence>
<evidence type="ECO:0000313" key="2">
    <source>
        <dbReference type="EMBL" id="MFK2855157.1"/>
    </source>
</evidence>
<keyword evidence="1" id="KW-0812">Transmembrane</keyword>
<feature type="transmembrane region" description="Helical" evidence="1">
    <location>
        <begin position="109"/>
        <end position="131"/>
    </location>
</feature>
<feature type="transmembrane region" description="Helical" evidence="1">
    <location>
        <begin position="9"/>
        <end position="28"/>
    </location>
</feature>
<dbReference type="RefSeq" id="WP_380006665.1">
    <property type="nucleotide sequence ID" value="NZ_JADIKI010000023.1"/>
</dbReference>
<feature type="transmembrane region" description="Helical" evidence="1">
    <location>
        <begin position="81"/>
        <end position="103"/>
    </location>
</feature>
<gene>
    <name evidence="2" type="ORF">ISP18_11190</name>
</gene>